<dbReference type="RefSeq" id="WP_051399376.1">
    <property type="nucleotide sequence ID" value="NZ_KI632509.1"/>
</dbReference>
<protein>
    <submittedName>
        <fullName evidence="7">Putative ABC-type transport system, permease component</fullName>
    </submittedName>
</protein>
<feature type="transmembrane region" description="Helical" evidence="6">
    <location>
        <begin position="265"/>
        <end position="287"/>
    </location>
</feature>
<dbReference type="InterPro" id="IPR001851">
    <property type="entry name" value="ABC_transp_permease"/>
</dbReference>
<feature type="transmembrane region" description="Helical" evidence="6">
    <location>
        <begin position="64"/>
        <end position="89"/>
    </location>
</feature>
<dbReference type="AlphaFoldDB" id="W9DN45"/>
<feature type="transmembrane region" description="Helical" evidence="6">
    <location>
        <begin position="127"/>
        <end position="149"/>
    </location>
</feature>
<feature type="transmembrane region" description="Helical" evidence="6">
    <location>
        <begin position="348"/>
        <end position="375"/>
    </location>
</feature>
<keyword evidence="4 6" id="KW-1133">Transmembrane helix</keyword>
<dbReference type="HOGENOM" id="CLU_040769_1_0_11"/>
<dbReference type="OrthoDB" id="9792579at2"/>
<keyword evidence="3 6" id="KW-0812">Transmembrane</keyword>
<dbReference type="Pfam" id="PF02653">
    <property type="entry name" value="BPD_transp_2"/>
    <property type="match status" value="1"/>
</dbReference>
<feature type="transmembrane region" description="Helical" evidence="6">
    <location>
        <begin position="28"/>
        <end position="44"/>
    </location>
</feature>
<keyword evidence="2" id="KW-1003">Cell membrane</keyword>
<evidence type="ECO:0000256" key="4">
    <source>
        <dbReference type="ARBA" id="ARBA00022989"/>
    </source>
</evidence>
<dbReference type="CDD" id="cd06580">
    <property type="entry name" value="TM_PBP1_transp_TpRbsC_like"/>
    <property type="match status" value="1"/>
</dbReference>
<evidence type="ECO:0000256" key="2">
    <source>
        <dbReference type="ARBA" id="ARBA00022475"/>
    </source>
</evidence>
<evidence type="ECO:0000313" key="8">
    <source>
        <dbReference type="Proteomes" id="UP000054357"/>
    </source>
</evidence>
<gene>
    <name evidence="7" type="ORF">AmyhaDRAFT_0018</name>
</gene>
<dbReference type="PANTHER" id="PTHR43370:SF1">
    <property type="entry name" value="GUANOSINE ABC TRANSPORTER PERMEASE PROTEIN NUPQ"/>
    <property type="match status" value="1"/>
</dbReference>
<feature type="transmembrane region" description="Helical" evidence="6">
    <location>
        <begin position="320"/>
        <end position="342"/>
    </location>
</feature>
<dbReference type="Proteomes" id="UP000054357">
    <property type="component" value="Unassembled WGS sequence"/>
</dbReference>
<dbReference type="PATRIC" id="fig|592678.3.peg.18"/>
<name>W9DN45_9PSEU</name>
<feature type="transmembrane region" description="Helical" evidence="6">
    <location>
        <begin position="101"/>
        <end position="121"/>
    </location>
</feature>
<evidence type="ECO:0000256" key="1">
    <source>
        <dbReference type="ARBA" id="ARBA00004651"/>
    </source>
</evidence>
<dbReference type="EMBL" id="AZAK01000001">
    <property type="protein sequence ID" value="ETA66265.1"/>
    <property type="molecule type" value="Genomic_DNA"/>
</dbReference>
<dbReference type="GO" id="GO:0005886">
    <property type="term" value="C:plasma membrane"/>
    <property type="evidence" value="ECO:0007669"/>
    <property type="project" value="UniProtKB-SubCell"/>
</dbReference>
<dbReference type="GO" id="GO:0022857">
    <property type="term" value="F:transmembrane transporter activity"/>
    <property type="evidence" value="ECO:0007669"/>
    <property type="project" value="InterPro"/>
</dbReference>
<proteinExistence type="predicted"/>
<feature type="transmembrane region" description="Helical" evidence="6">
    <location>
        <begin position="212"/>
        <end position="230"/>
    </location>
</feature>
<feature type="transmembrane region" description="Helical" evidence="6">
    <location>
        <begin position="182"/>
        <end position="205"/>
    </location>
</feature>
<comment type="subcellular location">
    <subcellularLocation>
        <location evidence="1">Cell membrane</location>
        <topology evidence="1">Multi-pass membrane protein</topology>
    </subcellularLocation>
</comment>
<keyword evidence="5 6" id="KW-0472">Membrane</keyword>
<evidence type="ECO:0000256" key="3">
    <source>
        <dbReference type="ARBA" id="ARBA00022692"/>
    </source>
</evidence>
<sequence length="429" mass="45668">MTQVATRPAESRETEAAVVLTRHWRTPIMFGVFGLLALVVFGLLPDGGRESTFGLSLRDDAIQLAPITVPSKLAAILLALVCLGIAAYATWQTYLGRRVPLWLSITFGLAFVLAFLTWSVAGSEISLTSALQGTLALSVPLIFGALCGMMGERTGVINIAIEGQLLAGAFLSGVVASLVGNLWVGLIAAPIAGLLVAWVLAVFTVRYFVNQIIVGVVLNVLVLGVTNFLYSRLLSPLKETWNSPGRFPRLEIPLLSEIPVIGPVLFHQTIIVYIMYVVVVLAHIALFRTRWGLRVRAVGEHPEAADTAGIQVNEVRFRNVLLGGALAGLGGAYFTLGAVGLFSPEMTAGAGFIALAAMIMGRWTPIGAVFAALLFGFANNLQSVLGIIGSPIPSEFMLMAPYLLTIFAVAGLVGRIRPPAFNGQPYLKS</sequence>
<evidence type="ECO:0000256" key="6">
    <source>
        <dbReference type="SAM" id="Phobius"/>
    </source>
</evidence>
<organism evidence="7 8">
    <name type="scientific">Haloechinothrix halophila YIM 93223</name>
    <dbReference type="NCBI Taxonomy" id="592678"/>
    <lineage>
        <taxon>Bacteria</taxon>
        <taxon>Bacillati</taxon>
        <taxon>Actinomycetota</taxon>
        <taxon>Actinomycetes</taxon>
        <taxon>Pseudonocardiales</taxon>
        <taxon>Pseudonocardiaceae</taxon>
        <taxon>Haloechinothrix</taxon>
    </lineage>
</organism>
<evidence type="ECO:0000256" key="5">
    <source>
        <dbReference type="ARBA" id="ARBA00023136"/>
    </source>
</evidence>
<feature type="transmembrane region" description="Helical" evidence="6">
    <location>
        <begin position="156"/>
        <end position="176"/>
    </location>
</feature>
<reference evidence="7 8" key="1">
    <citation type="submission" date="2013-08" db="EMBL/GenBank/DDBJ databases">
        <authorList>
            <consortium name="DOE Joint Genome Institute"/>
            <person name="Klenk H.-P."/>
            <person name="Huntemann M."/>
            <person name="Han J."/>
            <person name="Chen A."/>
            <person name="Kyrpides N."/>
            <person name="Mavromatis K."/>
            <person name="Markowitz V."/>
            <person name="Palaniappan K."/>
            <person name="Ivanova N."/>
            <person name="Schaumberg A."/>
            <person name="Pati A."/>
            <person name="Liolios K."/>
            <person name="Nordberg H.P."/>
            <person name="Cantor M.N."/>
            <person name="Hua S.X."/>
            <person name="Woyke T."/>
        </authorList>
    </citation>
    <scope>NUCLEOTIDE SEQUENCE [LARGE SCALE GENOMIC DNA]</scope>
    <source>
        <strain evidence="7 8">YIM 93223</strain>
    </source>
</reference>
<accession>W9DN45</accession>
<evidence type="ECO:0000313" key="7">
    <source>
        <dbReference type="EMBL" id="ETA66265.1"/>
    </source>
</evidence>
<dbReference type="PANTHER" id="PTHR43370">
    <property type="entry name" value="SUGAR ABC TRANSPORTER INTEGRAL MEMBRANE PROTEIN-RELATED"/>
    <property type="match status" value="1"/>
</dbReference>
<keyword evidence="8" id="KW-1185">Reference proteome</keyword>
<comment type="caution">
    <text evidence="7">The sequence shown here is derived from an EMBL/GenBank/DDBJ whole genome shotgun (WGS) entry which is preliminary data.</text>
</comment>
<feature type="transmembrane region" description="Helical" evidence="6">
    <location>
        <begin position="396"/>
        <end position="416"/>
    </location>
</feature>